<dbReference type="AlphaFoldDB" id="A0AA40FP80"/>
<name>A0AA40FP80_9HYME</name>
<evidence type="ECO:0000313" key="1">
    <source>
        <dbReference type="EMBL" id="KAK1122320.1"/>
    </source>
</evidence>
<comment type="caution">
    <text evidence="1">The sequence shown here is derived from an EMBL/GenBank/DDBJ whole genome shotgun (WGS) entry which is preliminary data.</text>
</comment>
<reference evidence="1" key="1">
    <citation type="submission" date="2021-10" db="EMBL/GenBank/DDBJ databases">
        <title>Melipona bicolor Genome sequencing and assembly.</title>
        <authorList>
            <person name="Araujo N.S."/>
            <person name="Arias M.C."/>
        </authorList>
    </citation>
    <scope>NUCLEOTIDE SEQUENCE</scope>
    <source>
        <strain evidence="1">USP_2M_L1-L4_2017</strain>
        <tissue evidence="1">Whole body</tissue>
    </source>
</reference>
<proteinExistence type="predicted"/>
<accession>A0AA40FP80</accession>
<sequence>MNHARFMLRTSSAKTNDVPRVKSVPLRGKQNRESLREMVYSVKIADEICGVIAIPDTARRPEKLTEETVVSKARPL</sequence>
<dbReference type="Proteomes" id="UP001177670">
    <property type="component" value="Unassembled WGS sequence"/>
</dbReference>
<feature type="non-terminal residue" evidence="1">
    <location>
        <position position="76"/>
    </location>
</feature>
<protein>
    <submittedName>
        <fullName evidence="1">Uncharacterized protein</fullName>
    </submittedName>
</protein>
<keyword evidence="2" id="KW-1185">Reference proteome</keyword>
<dbReference type="EMBL" id="JAHYIQ010000023">
    <property type="protein sequence ID" value="KAK1122320.1"/>
    <property type="molecule type" value="Genomic_DNA"/>
</dbReference>
<gene>
    <name evidence="1" type="ORF">K0M31_009542</name>
</gene>
<organism evidence="1 2">
    <name type="scientific">Melipona bicolor</name>
    <dbReference type="NCBI Taxonomy" id="60889"/>
    <lineage>
        <taxon>Eukaryota</taxon>
        <taxon>Metazoa</taxon>
        <taxon>Ecdysozoa</taxon>
        <taxon>Arthropoda</taxon>
        <taxon>Hexapoda</taxon>
        <taxon>Insecta</taxon>
        <taxon>Pterygota</taxon>
        <taxon>Neoptera</taxon>
        <taxon>Endopterygota</taxon>
        <taxon>Hymenoptera</taxon>
        <taxon>Apocrita</taxon>
        <taxon>Aculeata</taxon>
        <taxon>Apoidea</taxon>
        <taxon>Anthophila</taxon>
        <taxon>Apidae</taxon>
        <taxon>Melipona</taxon>
    </lineage>
</organism>
<evidence type="ECO:0000313" key="2">
    <source>
        <dbReference type="Proteomes" id="UP001177670"/>
    </source>
</evidence>